<dbReference type="PROSITE" id="PS51296">
    <property type="entry name" value="RIESKE"/>
    <property type="match status" value="1"/>
</dbReference>
<name>A0A0F5I837_BACTR</name>
<feature type="domain" description="Rieske" evidence="7">
    <location>
        <begin position="8"/>
        <end position="103"/>
    </location>
</feature>
<keyword evidence="1" id="KW-0001">2Fe-2S</keyword>
<evidence type="ECO:0000313" key="8">
    <source>
        <dbReference type="EMBL" id="KKB41455.1"/>
    </source>
</evidence>
<accession>A0A0F5I837</accession>
<keyword evidence="9" id="KW-1185">Reference proteome</keyword>
<dbReference type="NCBIfam" id="TIGR02378">
    <property type="entry name" value="nirD_assim_sml"/>
    <property type="match status" value="1"/>
</dbReference>
<protein>
    <submittedName>
        <fullName evidence="8">Nitrite reductase [NAD(P)H] small subunit</fullName>
    </submittedName>
</protein>
<keyword evidence="4" id="KW-0408">Iron</keyword>
<dbReference type="GO" id="GO:0016705">
    <property type="term" value="F:oxidoreductase activity, acting on paired donors, with incorporation or reduction of molecular oxygen"/>
    <property type="evidence" value="ECO:0007669"/>
    <property type="project" value="UniProtKB-ARBA"/>
</dbReference>
<evidence type="ECO:0000256" key="4">
    <source>
        <dbReference type="ARBA" id="ARBA00023004"/>
    </source>
</evidence>
<dbReference type="RefSeq" id="WP_040047478.1">
    <property type="nucleotide sequence ID" value="NZ_JWIR02000022.1"/>
</dbReference>
<reference evidence="8" key="1">
    <citation type="submission" date="2015-02" db="EMBL/GenBank/DDBJ databases">
        <title>Genome Assembly of Bacillaceae bacterium MTCC 8252.</title>
        <authorList>
            <person name="Verma A."/>
            <person name="Khatri I."/>
            <person name="Mual P."/>
            <person name="Subramanian S."/>
            <person name="Krishnamurthi S."/>
        </authorList>
    </citation>
    <scope>NUCLEOTIDE SEQUENCE [LARGE SCALE GENOMIC DNA]</scope>
    <source>
        <strain evidence="8">MTCC 8252</strain>
    </source>
</reference>
<evidence type="ECO:0000256" key="5">
    <source>
        <dbReference type="ARBA" id="ARBA00023014"/>
    </source>
</evidence>
<dbReference type="PANTHER" id="PTHR21496">
    <property type="entry name" value="FERREDOXIN-RELATED"/>
    <property type="match status" value="1"/>
</dbReference>
<keyword evidence="6" id="KW-0534">Nitrate assimilation</keyword>
<evidence type="ECO:0000313" key="9">
    <source>
        <dbReference type="Proteomes" id="UP000031563"/>
    </source>
</evidence>
<dbReference type="InterPro" id="IPR017941">
    <property type="entry name" value="Rieske_2Fe-2S"/>
</dbReference>
<proteinExistence type="predicted"/>
<dbReference type="Pfam" id="PF00355">
    <property type="entry name" value="Rieske"/>
    <property type="match status" value="1"/>
</dbReference>
<dbReference type="GO" id="GO:0008942">
    <property type="term" value="F:nitrite reductase [NAD(P)H] activity"/>
    <property type="evidence" value="ECO:0007669"/>
    <property type="project" value="InterPro"/>
</dbReference>
<gene>
    <name evidence="8" type="ORF">QY95_00774</name>
</gene>
<keyword evidence="3" id="KW-0560">Oxidoreductase</keyword>
<dbReference type="GO" id="GO:0042128">
    <property type="term" value="P:nitrate assimilation"/>
    <property type="evidence" value="ECO:0007669"/>
    <property type="project" value="UniProtKB-KW"/>
</dbReference>
<dbReference type="SUPFAM" id="SSF50022">
    <property type="entry name" value="ISP domain"/>
    <property type="match status" value="1"/>
</dbReference>
<dbReference type="CDD" id="cd03530">
    <property type="entry name" value="Rieske_NirD_small_Bacillus"/>
    <property type="match status" value="1"/>
</dbReference>
<comment type="caution">
    <text evidence="8">The sequence shown here is derived from an EMBL/GenBank/DDBJ whole genome shotgun (WGS) entry which is preliminary data.</text>
</comment>
<keyword evidence="5" id="KW-0411">Iron-sulfur</keyword>
<dbReference type="Gene3D" id="2.102.10.10">
    <property type="entry name" value="Rieske [2Fe-2S] iron-sulphur domain"/>
    <property type="match status" value="1"/>
</dbReference>
<evidence type="ECO:0000259" key="7">
    <source>
        <dbReference type="PROSITE" id="PS51296"/>
    </source>
</evidence>
<dbReference type="OrthoDB" id="593800at2"/>
<evidence type="ECO:0000256" key="6">
    <source>
        <dbReference type="ARBA" id="ARBA00023063"/>
    </source>
</evidence>
<dbReference type="Proteomes" id="UP000031563">
    <property type="component" value="Unassembled WGS sequence"/>
</dbReference>
<dbReference type="GO" id="GO:0046872">
    <property type="term" value="F:metal ion binding"/>
    <property type="evidence" value="ECO:0007669"/>
    <property type="project" value="UniProtKB-KW"/>
</dbReference>
<evidence type="ECO:0000256" key="2">
    <source>
        <dbReference type="ARBA" id="ARBA00022723"/>
    </source>
</evidence>
<dbReference type="GO" id="GO:0004497">
    <property type="term" value="F:monooxygenase activity"/>
    <property type="evidence" value="ECO:0007669"/>
    <property type="project" value="UniProtKB-ARBA"/>
</dbReference>
<dbReference type="PANTHER" id="PTHR21496:SF23">
    <property type="entry name" value="3-PHENYLPROPIONATE_CINNAMIC ACID DIOXYGENASE FERREDOXIN SUBUNIT"/>
    <property type="match status" value="1"/>
</dbReference>
<dbReference type="InterPro" id="IPR036922">
    <property type="entry name" value="Rieske_2Fe-2S_sf"/>
</dbReference>
<keyword evidence="2" id="KW-0479">Metal-binding</keyword>
<dbReference type="InterPro" id="IPR012748">
    <property type="entry name" value="Rieske-like_NirD"/>
</dbReference>
<evidence type="ECO:0000256" key="3">
    <source>
        <dbReference type="ARBA" id="ARBA00023002"/>
    </source>
</evidence>
<dbReference type="GO" id="GO:0051537">
    <property type="term" value="F:2 iron, 2 sulfur cluster binding"/>
    <property type="evidence" value="ECO:0007669"/>
    <property type="project" value="UniProtKB-KW"/>
</dbReference>
<sequence length="108" mass="11917">MENTLQRIKVATVNEVPKGIGKRVRAGNYEIALFHLADGNIRAVENRCPHKGGVLSEGIVSGNRVFCPMHDWKVDICSGKVEEAEGGCVQTFQVEVENGDVYLLLEDF</sequence>
<dbReference type="STRING" id="1221996.QY95_00774"/>
<dbReference type="AlphaFoldDB" id="A0A0F5I837"/>
<organism evidence="8 9">
    <name type="scientific">Bacillus thermotolerans</name>
    <name type="common">Quasibacillus thermotolerans</name>
    <dbReference type="NCBI Taxonomy" id="1221996"/>
    <lineage>
        <taxon>Bacteria</taxon>
        <taxon>Bacillati</taxon>
        <taxon>Bacillota</taxon>
        <taxon>Bacilli</taxon>
        <taxon>Bacillales</taxon>
        <taxon>Bacillaceae</taxon>
        <taxon>Bacillus</taxon>
    </lineage>
</organism>
<dbReference type="EMBL" id="JWIR02000022">
    <property type="protein sequence ID" value="KKB41455.1"/>
    <property type="molecule type" value="Genomic_DNA"/>
</dbReference>
<evidence type="ECO:0000256" key="1">
    <source>
        <dbReference type="ARBA" id="ARBA00022714"/>
    </source>
</evidence>